<dbReference type="FunFam" id="2.40.70.10:FF:000010">
    <property type="entry name" value="Aspartyl protease family protein 2"/>
    <property type="match status" value="1"/>
</dbReference>
<evidence type="ECO:0000256" key="1">
    <source>
        <dbReference type="ARBA" id="ARBA00007447"/>
    </source>
</evidence>
<keyword evidence="2 11" id="KW-0645">Protease</keyword>
<dbReference type="InterPro" id="IPR032799">
    <property type="entry name" value="TAXi_C"/>
</dbReference>
<evidence type="ECO:0000256" key="4">
    <source>
        <dbReference type="ARBA" id="ARBA00022750"/>
    </source>
</evidence>
<feature type="chain" id="PRO_5043890013" evidence="9">
    <location>
        <begin position="27"/>
        <end position="508"/>
    </location>
</feature>
<comment type="similarity">
    <text evidence="1">Belongs to the peptidase A1 family.</text>
</comment>
<reference evidence="11" key="1">
    <citation type="submission" date="2020-06" db="EMBL/GenBank/DDBJ databases">
        <authorList>
            <person name="Li T."/>
            <person name="Hu X."/>
            <person name="Zhang T."/>
            <person name="Song X."/>
            <person name="Zhang H."/>
            <person name="Dai N."/>
            <person name="Sheng W."/>
            <person name="Hou X."/>
            <person name="Wei L."/>
        </authorList>
    </citation>
    <scope>NUCLEOTIDE SEQUENCE</scope>
    <source>
        <strain evidence="11">G02</strain>
        <tissue evidence="11">Leaf</tissue>
    </source>
</reference>
<dbReference type="Gene3D" id="2.40.70.10">
    <property type="entry name" value="Acid Proteases"/>
    <property type="match status" value="2"/>
</dbReference>
<evidence type="ECO:0000256" key="9">
    <source>
        <dbReference type="SAM" id="SignalP"/>
    </source>
</evidence>
<keyword evidence="3 9" id="KW-0732">Signal</keyword>
<dbReference type="PROSITE" id="PS00141">
    <property type="entry name" value="ASP_PROTEASE"/>
    <property type="match status" value="1"/>
</dbReference>
<sequence length="508" mass="55113">MALPRITALSLARFILSLLLITSSSSHHHYGEHRFQVLDVSASLQQARQVFSPNLAQTTASLQELQHLNSSNYSADSLSLTLHPRSSLPFDRRSNNYTHLTLSRLAHDDARVRWIHSRHPHWRSRHSHARSRHSHAHSRHSRAPWADKVVRRPEQFESPLISGIELGSGEYFARIGVGRPVKEFYMVIDTGSDVSWLQCQPCYDCYQQADPIFDASKSSTYKPLTCKTEQCASLDISACSRTGNCIYQVSYGDGSYTVGNFATETISFGASGSVPNVAIGCGHDNEGLFSGAAGLVGLGSGNLSLPSQIRASSFSYCLVNRDSSSSSTLDFNTARPADSVLAPLLKNPLIKTFRYVDLTGISVGGRAVPIPSSLFAIGSDGKGGVIVDSGTSVSRLQTEVYRLVRDAFRSMTQNLPPASGLSLFDTCYNLSGMSSVKVPTLSFQFSGGKTLSLPPTNYLIPVDDGGKFCFAFAGTSGPLSIMGNVQQQGTRVSFDLANNYIGFSPNKC</sequence>
<feature type="compositionally biased region" description="Basic residues" evidence="8">
    <location>
        <begin position="125"/>
        <end position="142"/>
    </location>
</feature>
<evidence type="ECO:0000256" key="3">
    <source>
        <dbReference type="ARBA" id="ARBA00022729"/>
    </source>
</evidence>
<dbReference type="InterPro" id="IPR001969">
    <property type="entry name" value="Aspartic_peptidase_AS"/>
</dbReference>
<evidence type="ECO:0000256" key="8">
    <source>
        <dbReference type="SAM" id="MobiDB-lite"/>
    </source>
</evidence>
<name>A0AAW2PHN5_SESRA</name>
<keyword evidence="6" id="KW-0238">DNA-binding</keyword>
<dbReference type="InterPro" id="IPR021109">
    <property type="entry name" value="Peptidase_aspartic_dom_sf"/>
</dbReference>
<dbReference type="EMBL" id="JACGWJ010000017">
    <property type="protein sequence ID" value="KAL0355228.1"/>
    <property type="molecule type" value="Genomic_DNA"/>
</dbReference>
<feature type="region of interest" description="Disordered" evidence="8">
    <location>
        <begin position="125"/>
        <end position="144"/>
    </location>
</feature>
<evidence type="ECO:0000256" key="6">
    <source>
        <dbReference type="ARBA" id="ARBA00023125"/>
    </source>
</evidence>
<dbReference type="GO" id="GO:0003677">
    <property type="term" value="F:DNA binding"/>
    <property type="evidence" value="ECO:0007669"/>
    <property type="project" value="UniProtKB-KW"/>
</dbReference>
<evidence type="ECO:0000256" key="7">
    <source>
        <dbReference type="PIRSR" id="PIRSR601461-1"/>
    </source>
</evidence>
<dbReference type="PANTHER" id="PTHR13683:SF274">
    <property type="entry name" value="PROTEIN ASPARTIC PROTEASE IN GUARD CELL 1"/>
    <property type="match status" value="1"/>
</dbReference>
<keyword evidence="5" id="KW-0378">Hydrolase</keyword>
<dbReference type="InterPro" id="IPR032861">
    <property type="entry name" value="TAXi_N"/>
</dbReference>
<dbReference type="Pfam" id="PF14543">
    <property type="entry name" value="TAXi_N"/>
    <property type="match status" value="1"/>
</dbReference>
<accession>A0AAW2PHN5</accession>
<dbReference type="AlphaFoldDB" id="A0AAW2PHN5"/>
<proteinExistence type="inferred from homology"/>
<gene>
    <name evidence="11" type="ORF">Sradi_3969700</name>
</gene>
<feature type="signal peptide" evidence="9">
    <location>
        <begin position="1"/>
        <end position="26"/>
    </location>
</feature>
<protein>
    <submittedName>
        <fullName evidence="11">Protein ASPARTIC PROTEASE IN GUARD CELL 1</fullName>
    </submittedName>
</protein>
<comment type="caution">
    <text evidence="11">The sequence shown here is derived from an EMBL/GenBank/DDBJ whole genome shotgun (WGS) entry which is preliminary data.</text>
</comment>
<dbReference type="FunFam" id="2.40.70.10:FF:000016">
    <property type="entry name" value="Probable aspartic protease At2g35615"/>
    <property type="match status" value="1"/>
</dbReference>
<dbReference type="SUPFAM" id="SSF50630">
    <property type="entry name" value="Acid proteases"/>
    <property type="match status" value="1"/>
</dbReference>
<reference evidence="11" key="2">
    <citation type="journal article" date="2024" name="Plant">
        <title>Genomic evolution and insights into agronomic trait innovations of Sesamum species.</title>
        <authorList>
            <person name="Miao H."/>
            <person name="Wang L."/>
            <person name="Qu L."/>
            <person name="Liu H."/>
            <person name="Sun Y."/>
            <person name="Le M."/>
            <person name="Wang Q."/>
            <person name="Wei S."/>
            <person name="Zheng Y."/>
            <person name="Lin W."/>
            <person name="Duan Y."/>
            <person name="Cao H."/>
            <person name="Xiong S."/>
            <person name="Wang X."/>
            <person name="Wei L."/>
            <person name="Li C."/>
            <person name="Ma Q."/>
            <person name="Ju M."/>
            <person name="Zhao R."/>
            <person name="Li G."/>
            <person name="Mu C."/>
            <person name="Tian Q."/>
            <person name="Mei H."/>
            <person name="Zhang T."/>
            <person name="Gao T."/>
            <person name="Zhang H."/>
        </authorList>
    </citation>
    <scope>NUCLEOTIDE SEQUENCE</scope>
    <source>
        <strain evidence="11">G02</strain>
    </source>
</reference>
<evidence type="ECO:0000259" key="10">
    <source>
        <dbReference type="PROSITE" id="PS51767"/>
    </source>
</evidence>
<dbReference type="PROSITE" id="PS51767">
    <property type="entry name" value="PEPTIDASE_A1"/>
    <property type="match status" value="1"/>
</dbReference>
<dbReference type="Pfam" id="PF14541">
    <property type="entry name" value="TAXi_C"/>
    <property type="match status" value="1"/>
</dbReference>
<dbReference type="GO" id="GO:0006508">
    <property type="term" value="P:proteolysis"/>
    <property type="evidence" value="ECO:0007669"/>
    <property type="project" value="UniProtKB-KW"/>
</dbReference>
<dbReference type="InterPro" id="IPR033121">
    <property type="entry name" value="PEPTIDASE_A1"/>
</dbReference>
<dbReference type="PANTHER" id="PTHR13683">
    <property type="entry name" value="ASPARTYL PROTEASES"/>
    <property type="match status" value="1"/>
</dbReference>
<dbReference type="GO" id="GO:0004190">
    <property type="term" value="F:aspartic-type endopeptidase activity"/>
    <property type="evidence" value="ECO:0007669"/>
    <property type="project" value="UniProtKB-KW"/>
</dbReference>
<feature type="active site" evidence="7">
    <location>
        <position position="388"/>
    </location>
</feature>
<dbReference type="InterPro" id="IPR001461">
    <property type="entry name" value="Aspartic_peptidase_A1"/>
</dbReference>
<evidence type="ECO:0000256" key="5">
    <source>
        <dbReference type="ARBA" id="ARBA00022801"/>
    </source>
</evidence>
<keyword evidence="4" id="KW-0064">Aspartyl protease</keyword>
<feature type="domain" description="Peptidase A1" evidence="10">
    <location>
        <begin position="171"/>
        <end position="504"/>
    </location>
</feature>
<feature type="active site" evidence="7">
    <location>
        <position position="189"/>
    </location>
</feature>
<evidence type="ECO:0000313" key="11">
    <source>
        <dbReference type="EMBL" id="KAL0355228.1"/>
    </source>
</evidence>
<organism evidence="11">
    <name type="scientific">Sesamum radiatum</name>
    <name type="common">Black benniseed</name>
    <dbReference type="NCBI Taxonomy" id="300843"/>
    <lineage>
        <taxon>Eukaryota</taxon>
        <taxon>Viridiplantae</taxon>
        <taxon>Streptophyta</taxon>
        <taxon>Embryophyta</taxon>
        <taxon>Tracheophyta</taxon>
        <taxon>Spermatophyta</taxon>
        <taxon>Magnoliopsida</taxon>
        <taxon>eudicotyledons</taxon>
        <taxon>Gunneridae</taxon>
        <taxon>Pentapetalae</taxon>
        <taxon>asterids</taxon>
        <taxon>lamiids</taxon>
        <taxon>Lamiales</taxon>
        <taxon>Pedaliaceae</taxon>
        <taxon>Sesamum</taxon>
    </lineage>
</organism>
<dbReference type="CDD" id="cd05472">
    <property type="entry name" value="cnd41_like"/>
    <property type="match status" value="1"/>
</dbReference>
<evidence type="ECO:0000256" key="2">
    <source>
        <dbReference type="ARBA" id="ARBA00022670"/>
    </source>
</evidence>
<dbReference type="InterPro" id="IPR033873">
    <property type="entry name" value="CND41-like"/>
</dbReference>